<dbReference type="Proteomes" id="UP000003250">
    <property type="component" value="Unassembled WGS sequence"/>
</dbReference>
<feature type="transmembrane region" description="Helical" evidence="6">
    <location>
        <begin position="282"/>
        <end position="311"/>
    </location>
</feature>
<accession>H0I126</accession>
<feature type="transmembrane region" description="Helical" evidence="6">
    <location>
        <begin position="182"/>
        <end position="205"/>
    </location>
</feature>
<evidence type="ECO:0000256" key="4">
    <source>
        <dbReference type="ARBA" id="ARBA00022989"/>
    </source>
</evidence>
<evidence type="ECO:0000313" key="8">
    <source>
        <dbReference type="Proteomes" id="UP000003250"/>
    </source>
</evidence>
<organism evidence="7 8">
    <name type="scientific">Mesorhizobium alhagi CCNWXJ12-2</name>
    <dbReference type="NCBI Taxonomy" id="1107882"/>
    <lineage>
        <taxon>Bacteria</taxon>
        <taxon>Pseudomonadati</taxon>
        <taxon>Pseudomonadota</taxon>
        <taxon>Alphaproteobacteria</taxon>
        <taxon>Hyphomicrobiales</taxon>
        <taxon>Phyllobacteriaceae</taxon>
        <taxon>Allomesorhizobium</taxon>
    </lineage>
</organism>
<evidence type="ECO:0000256" key="6">
    <source>
        <dbReference type="SAM" id="Phobius"/>
    </source>
</evidence>
<keyword evidence="8" id="KW-1185">Reference proteome</keyword>
<evidence type="ECO:0000256" key="2">
    <source>
        <dbReference type="ARBA" id="ARBA00009773"/>
    </source>
</evidence>
<dbReference type="GO" id="GO:0055085">
    <property type="term" value="P:transmembrane transport"/>
    <property type="evidence" value="ECO:0007669"/>
    <property type="project" value="TreeGrafter"/>
</dbReference>
<evidence type="ECO:0000256" key="1">
    <source>
        <dbReference type="ARBA" id="ARBA00004141"/>
    </source>
</evidence>
<dbReference type="PATRIC" id="fig|1107882.3.peg.5958"/>
<name>H0I126_9HYPH</name>
<feature type="transmembrane region" description="Helical" evidence="6">
    <location>
        <begin position="6"/>
        <end position="31"/>
    </location>
</feature>
<comment type="subcellular location">
    <subcellularLocation>
        <location evidence="1">Membrane</location>
        <topology evidence="1">Multi-pass membrane protein</topology>
    </subcellularLocation>
</comment>
<feature type="transmembrane region" description="Helical" evidence="6">
    <location>
        <begin position="128"/>
        <end position="148"/>
    </location>
</feature>
<evidence type="ECO:0000256" key="3">
    <source>
        <dbReference type="ARBA" id="ARBA00022692"/>
    </source>
</evidence>
<dbReference type="EMBL" id="AHAM01000276">
    <property type="protein sequence ID" value="EHK53319.1"/>
    <property type="molecule type" value="Genomic_DNA"/>
</dbReference>
<dbReference type="PANTHER" id="PTHR21716:SF62">
    <property type="entry name" value="TRANSPORT PROTEIN YDBI-RELATED"/>
    <property type="match status" value="1"/>
</dbReference>
<keyword evidence="5 6" id="KW-0472">Membrane</keyword>
<gene>
    <name evidence="7" type="ORF">MAXJ12_30817</name>
</gene>
<evidence type="ECO:0000313" key="7">
    <source>
        <dbReference type="EMBL" id="EHK53319.1"/>
    </source>
</evidence>
<proteinExistence type="inferred from homology"/>
<dbReference type="GO" id="GO:0016020">
    <property type="term" value="C:membrane"/>
    <property type="evidence" value="ECO:0007669"/>
    <property type="project" value="UniProtKB-SubCell"/>
</dbReference>
<protein>
    <recommendedName>
        <fullName evidence="9">Permease</fullName>
    </recommendedName>
</protein>
<dbReference type="PANTHER" id="PTHR21716">
    <property type="entry name" value="TRANSMEMBRANE PROTEIN"/>
    <property type="match status" value="1"/>
</dbReference>
<feature type="transmembrane region" description="Helical" evidence="6">
    <location>
        <begin position="52"/>
        <end position="71"/>
    </location>
</feature>
<reference evidence="7 8" key="1">
    <citation type="journal article" date="2012" name="J. Bacteriol.">
        <title>Draft Genome Sequence of Mesorhizobium alhagi CCNWXJ12-2T, a Novel Salt-Resistant Species Isolated from the Desert of Northwestern China.</title>
        <authorList>
            <person name="Zhou M."/>
            <person name="Chen W."/>
            <person name="Chen H."/>
            <person name="Wei G."/>
        </authorList>
    </citation>
    <scope>NUCLEOTIDE SEQUENCE [LARGE SCALE GENOMIC DNA]</scope>
    <source>
        <strain evidence="7 8">CCNWXJ12-2</strain>
    </source>
</reference>
<dbReference type="Pfam" id="PF01594">
    <property type="entry name" value="AI-2E_transport"/>
    <property type="match status" value="1"/>
</dbReference>
<dbReference type="InterPro" id="IPR002549">
    <property type="entry name" value="AI-2E-like"/>
</dbReference>
<evidence type="ECO:0008006" key="9">
    <source>
        <dbReference type="Google" id="ProtNLM"/>
    </source>
</evidence>
<dbReference type="AlphaFoldDB" id="H0I126"/>
<sequence>MVAAGVVAAGLILWELAHLLLLVFAAILFAIMLRALSGLFAEHTPLGEKASLAAAVLAILLLLAGFSVLLGTQLMEQATQLTDRIPELLESLEKRLGSEDIDEWIAERARSAFDDATLVGDVAGYSSWAAGIAANVLLVLVGGVYLALHPGSYREGFLMLVPAKARDEAAQTVDLLGDALRLWLLGQLLAMLFVGALTTAGLWLLGVPSSLALGFIAGLLEFIPFVGPILSAAPAVAVALAEGPVTAAWVLGLYVAVQQVEGALITPLVQQRAVDLPPALTVFAIVAFGILFGPLGVLLATPLTVVCFVAVKKIWIRDTLEEETTVPGETEPEQE</sequence>
<keyword evidence="3 6" id="KW-0812">Transmembrane</keyword>
<comment type="similarity">
    <text evidence="2">Belongs to the autoinducer-2 exporter (AI-2E) (TC 2.A.86) family.</text>
</comment>
<keyword evidence="4 6" id="KW-1133">Transmembrane helix</keyword>
<feature type="transmembrane region" description="Helical" evidence="6">
    <location>
        <begin position="211"/>
        <end position="230"/>
    </location>
</feature>
<evidence type="ECO:0000256" key="5">
    <source>
        <dbReference type="ARBA" id="ARBA00023136"/>
    </source>
</evidence>